<sequence>MSDIAPVAASVAHGSANYPGPVDLSGCSSGVEHNLAKVGVEGSNPFARSKFPEQADISSLHPM</sequence>
<organism evidence="1 2">
    <name type="scientific">Agrobacterium deltaense NCPPB 1641</name>
    <dbReference type="NCBI Taxonomy" id="1183425"/>
    <lineage>
        <taxon>Bacteria</taxon>
        <taxon>Pseudomonadati</taxon>
        <taxon>Pseudomonadota</taxon>
        <taxon>Alphaproteobacteria</taxon>
        <taxon>Hyphomicrobiales</taxon>
        <taxon>Rhizobiaceae</taxon>
        <taxon>Rhizobium/Agrobacterium group</taxon>
        <taxon>Agrobacterium</taxon>
    </lineage>
</organism>
<dbReference type="EMBL" id="FCNP01000012">
    <property type="protein sequence ID" value="CVI55137.1"/>
    <property type="molecule type" value="Genomic_DNA"/>
</dbReference>
<evidence type="ECO:0000313" key="2">
    <source>
        <dbReference type="Proteomes" id="UP000192140"/>
    </source>
</evidence>
<proteinExistence type="predicted"/>
<name>A0A1S7TLI4_9HYPH</name>
<keyword evidence="2" id="KW-1185">Reference proteome</keyword>
<protein>
    <submittedName>
        <fullName evidence="1">Uncharacterized protein</fullName>
    </submittedName>
</protein>
<comment type="caution">
    <text evidence="1">The sequence shown here is derived from an EMBL/GenBank/DDBJ whole genome shotgun (WGS) entry which is preliminary data.</text>
</comment>
<gene>
    <name evidence="1" type="ORF">AGR7A_Cc20037</name>
</gene>
<dbReference type="Proteomes" id="UP000192140">
    <property type="component" value="Unassembled WGS sequence"/>
</dbReference>
<accession>A0A1S7TLI4</accession>
<dbReference type="AlphaFoldDB" id="A0A1S7TLI4"/>
<reference evidence="1" key="1">
    <citation type="submission" date="2016-01" db="EMBL/GenBank/DDBJ databases">
        <authorList>
            <person name="Regsiter A."/>
            <person name="william w."/>
        </authorList>
    </citation>
    <scope>NUCLEOTIDE SEQUENCE</scope>
    <source>
        <strain evidence="1">NCPPB 1641</strain>
    </source>
</reference>
<evidence type="ECO:0000313" key="1">
    <source>
        <dbReference type="EMBL" id="CVI55137.1"/>
    </source>
</evidence>